<keyword evidence="2" id="KW-1185">Reference proteome</keyword>
<evidence type="ECO:0000313" key="1">
    <source>
        <dbReference type="EMBL" id="CAL1694832.1"/>
    </source>
</evidence>
<organism evidence="1 2">
    <name type="scientific">Somion occarium</name>
    <dbReference type="NCBI Taxonomy" id="3059160"/>
    <lineage>
        <taxon>Eukaryota</taxon>
        <taxon>Fungi</taxon>
        <taxon>Dikarya</taxon>
        <taxon>Basidiomycota</taxon>
        <taxon>Agaricomycotina</taxon>
        <taxon>Agaricomycetes</taxon>
        <taxon>Polyporales</taxon>
        <taxon>Cerrenaceae</taxon>
        <taxon>Somion</taxon>
    </lineage>
</organism>
<gene>
    <name evidence="1" type="ORF">GFSPODELE1_LOCUS483</name>
</gene>
<reference evidence="2" key="1">
    <citation type="submission" date="2024-04" db="EMBL/GenBank/DDBJ databases">
        <authorList>
            <person name="Shaw F."/>
            <person name="Minotto A."/>
        </authorList>
    </citation>
    <scope>NUCLEOTIDE SEQUENCE [LARGE SCALE GENOMIC DNA]</scope>
</reference>
<evidence type="ECO:0000313" key="2">
    <source>
        <dbReference type="Proteomes" id="UP001497453"/>
    </source>
</evidence>
<accession>A0ABP1CGL6</accession>
<protein>
    <submittedName>
        <fullName evidence="1">Uncharacterized protein</fullName>
    </submittedName>
</protein>
<proteinExistence type="predicted"/>
<name>A0ABP1CGL6_9APHY</name>
<dbReference type="Proteomes" id="UP001497453">
    <property type="component" value="Chromosome 1"/>
</dbReference>
<dbReference type="EMBL" id="OZ037944">
    <property type="protein sequence ID" value="CAL1694832.1"/>
    <property type="molecule type" value="Genomic_DNA"/>
</dbReference>
<sequence>MHDTIRILIPSGITIIEYTVKDVRPVLKVDFSCRQRMECPTSIRAGRRASPTGAPYVVCIALREFLPADCTCDRESQSDNISRLIRRNRGGRLLPTTPPFSEGRLRLLRQFACIEGQPGRVSQVQAIKSIADIGPI</sequence>